<feature type="transmembrane region" description="Helical" evidence="1">
    <location>
        <begin position="85"/>
        <end position="104"/>
    </location>
</feature>
<dbReference type="Pfam" id="PF13385">
    <property type="entry name" value="Laminin_G_3"/>
    <property type="match status" value="1"/>
</dbReference>
<dbReference type="AlphaFoldDB" id="A0A6C0D5F1"/>
<name>A0A6C0D5F1_9ZZZZ</name>
<dbReference type="InterPro" id="IPR013320">
    <property type="entry name" value="ConA-like_dom_sf"/>
</dbReference>
<keyword evidence="1" id="KW-0472">Membrane</keyword>
<sequence>MSSNVTKFKELFNSSSEKIGELFKFLSTIFIRIVDKIVNGFTIKDKPHKYYTYFISIVLITILCLFYYLNEKQNLFAIKNSKYEILVTILLIAFSIYCFLFFVYRNRDSKKKHNSDTEYAKIYNKNSRNIIDINTTTKSATINKPNLKATLTSPLFNIMKYLFYLLLLISIPLFILNYTFYLHKVNDNIFNITKNLLLLLIVLIVLAIIAKLFSIKTSSNGSIYCEIENTGLKAGEKIAYTELIKSYAKYFLCIFKNFVFFIPCLLVILTDEINNDIRLTPSSVYILFFILLLLVLSLFFLPMLFKFIRTFNKSDILQGSGPFYLNEEKTLGKYQNLNTYLSRPITVPNITVEEHKKPNEEKLDKIMDAFNMDKNEYKEQLNKVNSSIGIGTSANISSDSRSIKDASANNSNIKTHSFTLFNDVNSAFNIKTTYSNSIISKEKFPYNYTYSLSFYIYLNPQPENTSLAYTKDTVLFNYAYKPVIYYNGSSQKIIVKSRTISNRGDQLDTIYEMTNPKFQKWLFFVINYDNNLIDVFIDGKLVGSKENVSPYFKGDTITIGERDGIHGSIKEIYYYNKVRSPSTIELLYNLSKNKT</sequence>
<feature type="transmembrane region" description="Helical" evidence="1">
    <location>
        <begin position="161"/>
        <end position="180"/>
    </location>
</feature>
<accession>A0A6C0D5F1</accession>
<proteinExistence type="predicted"/>
<dbReference type="SUPFAM" id="SSF49899">
    <property type="entry name" value="Concanavalin A-like lectins/glucanases"/>
    <property type="match status" value="1"/>
</dbReference>
<organism evidence="2">
    <name type="scientific">viral metagenome</name>
    <dbReference type="NCBI Taxonomy" id="1070528"/>
    <lineage>
        <taxon>unclassified sequences</taxon>
        <taxon>metagenomes</taxon>
        <taxon>organismal metagenomes</taxon>
    </lineage>
</organism>
<dbReference type="EMBL" id="MN739535">
    <property type="protein sequence ID" value="QHT11510.1"/>
    <property type="molecule type" value="Genomic_DNA"/>
</dbReference>
<feature type="transmembrane region" description="Helical" evidence="1">
    <location>
        <begin position="192"/>
        <end position="213"/>
    </location>
</feature>
<feature type="transmembrane region" description="Helical" evidence="1">
    <location>
        <begin position="282"/>
        <end position="305"/>
    </location>
</feature>
<reference evidence="2" key="1">
    <citation type="journal article" date="2020" name="Nature">
        <title>Giant virus diversity and host interactions through global metagenomics.</title>
        <authorList>
            <person name="Schulz F."/>
            <person name="Roux S."/>
            <person name="Paez-Espino D."/>
            <person name="Jungbluth S."/>
            <person name="Walsh D.A."/>
            <person name="Denef V.J."/>
            <person name="McMahon K.D."/>
            <person name="Konstantinidis K.T."/>
            <person name="Eloe-Fadrosh E.A."/>
            <person name="Kyrpides N.C."/>
            <person name="Woyke T."/>
        </authorList>
    </citation>
    <scope>NUCLEOTIDE SEQUENCE</scope>
    <source>
        <strain evidence="2">GVMAG-M-3300023174-116</strain>
    </source>
</reference>
<dbReference type="Gene3D" id="2.60.120.200">
    <property type="match status" value="1"/>
</dbReference>
<keyword evidence="1" id="KW-0812">Transmembrane</keyword>
<feature type="transmembrane region" description="Helical" evidence="1">
    <location>
        <begin position="50"/>
        <end position="69"/>
    </location>
</feature>
<evidence type="ECO:0000256" key="1">
    <source>
        <dbReference type="SAM" id="Phobius"/>
    </source>
</evidence>
<evidence type="ECO:0000313" key="2">
    <source>
        <dbReference type="EMBL" id="QHT11510.1"/>
    </source>
</evidence>
<keyword evidence="1" id="KW-1133">Transmembrane helix</keyword>
<feature type="transmembrane region" description="Helical" evidence="1">
    <location>
        <begin position="250"/>
        <end position="270"/>
    </location>
</feature>
<protein>
    <submittedName>
        <fullName evidence="2">Uncharacterized protein</fullName>
    </submittedName>
</protein>